<dbReference type="InterPro" id="IPR003903">
    <property type="entry name" value="UIM_dom"/>
</dbReference>
<dbReference type="GO" id="GO:0016579">
    <property type="term" value="P:protein deubiquitination"/>
    <property type="evidence" value="ECO:0007669"/>
    <property type="project" value="TreeGrafter"/>
</dbReference>
<feature type="region of interest" description="Disordered" evidence="1">
    <location>
        <begin position="829"/>
        <end position="889"/>
    </location>
</feature>
<evidence type="ECO:0000256" key="1">
    <source>
        <dbReference type="SAM" id="MobiDB-lite"/>
    </source>
</evidence>
<sequence length="889" mass="98186">MAPKTSTPTSPKRRRATNLVTYGRRGSNQVRAHASRLNVLRSIMFCPNIDQIDFNAEPSQSPTKKPRTQREAMAMAATVPETAIDEVMMITMAPRETAIRYLKVRNNDPSRAVNSILDGEDISKEEQSAMWDESAFSKDRDGMAAENRNLRPLGNSAAPTRGPSPAGSFRQPASKQEEDDDMAKALAMSQQDLGSMAGQETGVVGADGISKAANVAFGPANRASYDTAQWAMVPIQHQYDEIVPDVEASERQNKGEEPRVLKQLPAGDYLPNFLTICHSIPLAREALLLRVHVQSNYGSDEDWWRGSVIKLPSVVHVESGLPADSAHDQADALIADTQRLMAFLDSSDRSYASSHSVAVSELLQKTPAQPLVKSFMEEYVDAAQIAAGLRPQMMQIFATNVGNTSDGGIAEPYRYLVDLASSIAPDASCNLTELIDDMLWSNGRDPFSTNDNFISQAADVLVMRVRNTYPNADKLRVEVPPELWLDKYLEDNVDVSKAVRMHAVDQRQKVAKIDGIVRKLSTWQHPTKSTQIEAKQLMQYTLTRMKQKAAEETSAADDGGTPMVNGVSEDHVPHYTNIANELETLTISIDEKISRLNEQKVALLKDISALTNSTPAQLVEQGLTEQYTLMGVATKPNVTYVLRPAEDDDDEHVDEAMTQDTTTGSTPEGMQWWRIEYTTSGSSPSINKAKWSDYEVLRAAELEHNSALLVYASNQAADIRHFNPVLPEPLQRFIDEDNEHFKQELRNAPSHPPPPSYDFGMDGVGGIPRESIERSERRDSMDSTIAQQDGIDFIEADANYMDDDAHLARHGSYGLPPASKDPEAVDIVLTPPGLEDDEDEQRVEMAESKRSKPMFPHSDAVMEDADVEKAESSDVDGMSFVEQEKGHGA</sequence>
<dbReference type="PANTHER" id="PTHR39597">
    <property type="entry name" value="UBA DOMAIN-CONTAINING PROTEIN RUP1"/>
    <property type="match status" value="1"/>
</dbReference>
<dbReference type="EMBL" id="NAJO01000024">
    <property type="protein sequence ID" value="OQO03449.1"/>
    <property type="molecule type" value="Genomic_DNA"/>
</dbReference>
<evidence type="ECO:0008006" key="4">
    <source>
        <dbReference type="Google" id="ProtNLM"/>
    </source>
</evidence>
<name>A0A1V8SWJ8_9PEZI</name>
<gene>
    <name evidence="2" type="ORF">B0A48_10113</name>
</gene>
<dbReference type="PANTHER" id="PTHR39597:SF1">
    <property type="entry name" value="UBA DOMAIN-CONTAINING PROTEIN RUP1"/>
    <property type="match status" value="1"/>
</dbReference>
<evidence type="ECO:0000313" key="2">
    <source>
        <dbReference type="EMBL" id="OQO03449.1"/>
    </source>
</evidence>
<protein>
    <recommendedName>
        <fullName evidence="4">UBA domain-containing protein</fullName>
    </recommendedName>
</protein>
<dbReference type="InParanoid" id="A0A1V8SWJ8"/>
<comment type="caution">
    <text evidence="2">The sequence shown here is derived from an EMBL/GenBank/DDBJ whole genome shotgun (WGS) entry which is preliminary data.</text>
</comment>
<accession>A0A1V8SWJ8</accession>
<evidence type="ECO:0000313" key="3">
    <source>
        <dbReference type="Proteomes" id="UP000192596"/>
    </source>
</evidence>
<keyword evidence="3" id="KW-1185">Reference proteome</keyword>
<dbReference type="STRING" id="1507870.A0A1V8SWJ8"/>
<organism evidence="2 3">
    <name type="scientific">Cryoendolithus antarcticus</name>
    <dbReference type="NCBI Taxonomy" id="1507870"/>
    <lineage>
        <taxon>Eukaryota</taxon>
        <taxon>Fungi</taxon>
        <taxon>Dikarya</taxon>
        <taxon>Ascomycota</taxon>
        <taxon>Pezizomycotina</taxon>
        <taxon>Dothideomycetes</taxon>
        <taxon>Dothideomycetidae</taxon>
        <taxon>Cladosporiales</taxon>
        <taxon>Cladosporiaceae</taxon>
        <taxon>Cryoendolithus</taxon>
    </lineage>
</organism>
<dbReference type="InterPro" id="IPR055335">
    <property type="entry name" value="Ucp6/RUP1"/>
</dbReference>
<dbReference type="GO" id="GO:0005829">
    <property type="term" value="C:cytosol"/>
    <property type="evidence" value="ECO:0007669"/>
    <property type="project" value="TreeGrafter"/>
</dbReference>
<dbReference type="OrthoDB" id="4489171at2759"/>
<dbReference type="AlphaFoldDB" id="A0A1V8SWJ8"/>
<reference evidence="3" key="1">
    <citation type="submission" date="2017-03" db="EMBL/GenBank/DDBJ databases">
        <title>Genomes of endolithic fungi from Antarctica.</title>
        <authorList>
            <person name="Coleine C."/>
            <person name="Masonjones S."/>
            <person name="Stajich J.E."/>
        </authorList>
    </citation>
    <scope>NUCLEOTIDE SEQUENCE [LARGE SCALE GENOMIC DNA]</scope>
    <source>
        <strain evidence="3">CCFEE 5527</strain>
    </source>
</reference>
<dbReference type="PROSITE" id="PS50330">
    <property type="entry name" value="UIM"/>
    <property type="match status" value="1"/>
</dbReference>
<feature type="region of interest" description="Disordered" evidence="1">
    <location>
        <begin position="118"/>
        <end position="182"/>
    </location>
</feature>
<proteinExistence type="predicted"/>
<dbReference type="Proteomes" id="UP000192596">
    <property type="component" value="Unassembled WGS sequence"/>
</dbReference>
<dbReference type="GO" id="GO:0005634">
    <property type="term" value="C:nucleus"/>
    <property type="evidence" value="ECO:0007669"/>
    <property type="project" value="TreeGrafter"/>
</dbReference>